<reference evidence="1" key="1">
    <citation type="submission" date="2023-04" db="EMBL/GenBank/DDBJ databases">
        <authorList>
            <person name="Vijverberg K."/>
            <person name="Xiong W."/>
            <person name="Schranz E."/>
        </authorList>
    </citation>
    <scope>NUCLEOTIDE SEQUENCE</scope>
</reference>
<organism evidence="1 2">
    <name type="scientific">Lactuca saligna</name>
    <name type="common">Willowleaf lettuce</name>
    <dbReference type="NCBI Taxonomy" id="75948"/>
    <lineage>
        <taxon>Eukaryota</taxon>
        <taxon>Viridiplantae</taxon>
        <taxon>Streptophyta</taxon>
        <taxon>Embryophyta</taxon>
        <taxon>Tracheophyta</taxon>
        <taxon>Spermatophyta</taxon>
        <taxon>Magnoliopsida</taxon>
        <taxon>eudicotyledons</taxon>
        <taxon>Gunneridae</taxon>
        <taxon>Pentapetalae</taxon>
        <taxon>asterids</taxon>
        <taxon>campanulids</taxon>
        <taxon>Asterales</taxon>
        <taxon>Asteraceae</taxon>
        <taxon>Cichorioideae</taxon>
        <taxon>Cichorieae</taxon>
        <taxon>Lactucinae</taxon>
        <taxon>Lactuca</taxon>
    </lineage>
</organism>
<proteinExistence type="predicted"/>
<protein>
    <submittedName>
        <fullName evidence="1">Uncharacterized protein</fullName>
    </submittedName>
</protein>
<name>A0AA36EBZ0_LACSI</name>
<dbReference type="EMBL" id="OX465082">
    <property type="protein sequence ID" value="CAI9290383.1"/>
    <property type="molecule type" value="Genomic_DNA"/>
</dbReference>
<keyword evidence="2" id="KW-1185">Reference proteome</keyword>
<evidence type="ECO:0000313" key="2">
    <source>
        <dbReference type="Proteomes" id="UP001177003"/>
    </source>
</evidence>
<accession>A0AA36EBZ0</accession>
<dbReference type="Proteomes" id="UP001177003">
    <property type="component" value="Chromosome 6"/>
</dbReference>
<gene>
    <name evidence="1" type="ORF">LSALG_LOCUS29576</name>
</gene>
<evidence type="ECO:0000313" key="1">
    <source>
        <dbReference type="EMBL" id="CAI9290383.1"/>
    </source>
</evidence>
<sequence length="213" mass="23724">MASSRVLFRLHDARAGASGFTLGHSTPPISPLRQHDPNTIYGDDEEDFGGFTYSLFNIRTESHDEALVTTGKLKALSKKLDSLIESTKTSSRGDYSQETIKAFIETMTKEHSANLDKSNQAVEASTSNSFESNTMKADEVISSLRSTLRNKKDGLENICTSIQSDNSELSSFISSKIDKLHEYFFIENVIMDKLTINIEKVKVLTVMLEQAKK</sequence>
<dbReference type="AlphaFoldDB" id="A0AA36EBZ0"/>